<dbReference type="Proteomes" id="UP001160334">
    <property type="component" value="Unassembled WGS sequence"/>
</dbReference>
<proteinExistence type="predicted"/>
<comment type="caution">
    <text evidence="1">The sequence shown here is derived from an EMBL/GenBank/DDBJ whole genome shotgun (WGS) entry which is preliminary data.</text>
</comment>
<keyword evidence="2" id="KW-1185">Reference proteome</keyword>
<name>A0ABT6MDW0_9NOCA</name>
<reference evidence="1 2" key="1">
    <citation type="submission" date="2023-04" db="EMBL/GenBank/DDBJ databases">
        <title>Forest soil microbial communities from Buena Vista Peninsula, Colon Province, Panama.</title>
        <authorList>
            <person name="Bouskill N."/>
        </authorList>
    </citation>
    <scope>NUCLEOTIDE SEQUENCE [LARGE SCALE GENOMIC DNA]</scope>
    <source>
        <strain evidence="1 2">CFH S0262</strain>
    </source>
</reference>
<dbReference type="InterPro" id="IPR036689">
    <property type="entry name" value="ESAT-6-like_sf"/>
</dbReference>
<dbReference type="EMBL" id="JARXVC010000006">
    <property type="protein sequence ID" value="MDH6281559.1"/>
    <property type="molecule type" value="Genomic_DNA"/>
</dbReference>
<protein>
    <submittedName>
        <fullName evidence="1">Uncharacterized protein YukE</fullName>
    </submittedName>
</protein>
<organism evidence="1 2">
    <name type="scientific">Prescottella agglutinans</name>
    <dbReference type="NCBI Taxonomy" id="1644129"/>
    <lineage>
        <taxon>Bacteria</taxon>
        <taxon>Bacillati</taxon>
        <taxon>Actinomycetota</taxon>
        <taxon>Actinomycetes</taxon>
        <taxon>Mycobacteriales</taxon>
        <taxon>Nocardiaceae</taxon>
        <taxon>Prescottella</taxon>
    </lineage>
</organism>
<evidence type="ECO:0000313" key="1">
    <source>
        <dbReference type="EMBL" id="MDH6281559.1"/>
    </source>
</evidence>
<evidence type="ECO:0000313" key="2">
    <source>
        <dbReference type="Proteomes" id="UP001160334"/>
    </source>
</evidence>
<gene>
    <name evidence="1" type="ORF">M2280_002780</name>
</gene>
<dbReference type="SUPFAM" id="SSF140453">
    <property type="entry name" value="EsxAB dimer-like"/>
    <property type="match status" value="1"/>
</dbReference>
<accession>A0ABT6MDW0</accession>
<sequence length="249" mass="25727">MTDDPRSALRRPAAEDPVPDLLENALSGSYLSPSYWLTAPVMGALGIIGVEQNPIDTIADWVAGDWAAVQEAGRAVKSLGDFNALMSEALSSATSTAVQSWEGEAADSAAGYFDELVRAVESQQYAIKSLGDELETAAFGMYEFSQSIKGLLGTATDLMIQFLIELAAAGASTFAAATGVGAIITAGTWAAALATGWKVFQTIQKIFDVLNKAFMGAQAVTGLVTGYMGAIGDTKLPALPGAAYGQGGV</sequence>
<dbReference type="RefSeq" id="WP_280760887.1">
    <property type="nucleotide sequence ID" value="NZ_JARXVC010000006.1"/>
</dbReference>